<evidence type="ECO:0000256" key="1">
    <source>
        <dbReference type="SAM" id="SignalP"/>
    </source>
</evidence>
<sequence length="437" mass="48122">MKRKIYVCIANCILLQSTSALALSAYTANTIVGNAPRFTSEVNLSNFDSFGIRFTNDTDNEDYFIANPIQIDVSGDTKLISFSPILKTDNESIYLDDDEDLFDSISGLVTSQWYYISNGETIAFTPTLNDTFCSLAENGKPAPYIVTLSNDGALSLNSQFGLPRSTTYEHVTKTYIISPSVSICYVQPNLGNTHYSSHSNTQWTADKGFFPQTSGKNFPTTAFDQARFDLVTTHTDYIWQVTQGQSIIQTDSSGYLPVSQGKVSVIFKGANKTQPTIPPYNQLGSGYPVTIIGTLENAPSITYQFTIEKWFINNGNSVDDYTQAQSFCRSLNTDYRIPSLIELTNSVQAGGSSTGNSYTRKIDESLLAEWGALFDPNVDSGQAEAMGTGYVGSDWVNNFYWTNEEYTITAQYTVNSALGSVSNSTSSFPRRTACIYP</sequence>
<keyword evidence="1" id="KW-0732">Signal</keyword>
<name>A0A6G9ICC0_9GAMM</name>
<feature type="chain" id="PRO_5026026337" evidence="1">
    <location>
        <begin position="23"/>
        <end position="437"/>
    </location>
</feature>
<reference evidence="2 3" key="1">
    <citation type="submission" date="2020-03" db="EMBL/GenBank/DDBJ databases">
        <title>Complete genome sequence of Orbus sp. IPMB12 (BCRC 80908).</title>
        <authorList>
            <person name="Lo W.-S."/>
            <person name="Chang T.-H."/>
            <person name="Kuo C.-H."/>
        </authorList>
    </citation>
    <scope>NUCLEOTIDE SEQUENCE [LARGE SCALE GENOMIC DNA]</scope>
    <source>
        <strain evidence="2 3">IPMB12</strain>
    </source>
</reference>
<feature type="signal peptide" evidence="1">
    <location>
        <begin position="1"/>
        <end position="22"/>
    </location>
</feature>
<dbReference type="InParanoid" id="A0A6G9ICC0"/>
<dbReference type="AlphaFoldDB" id="A0A6G9ICC0"/>
<dbReference type="EMBL" id="CP050253">
    <property type="protein sequence ID" value="QIQ21472.1"/>
    <property type="molecule type" value="Genomic_DNA"/>
</dbReference>
<gene>
    <name evidence="2" type="ORF">IPMB12_07110</name>
</gene>
<protein>
    <submittedName>
        <fullName evidence="2">Uncharacterized protein</fullName>
    </submittedName>
</protein>
<keyword evidence="3" id="KW-1185">Reference proteome</keyword>
<dbReference type="KEGG" id="orb:IPMB12_07110"/>
<evidence type="ECO:0000313" key="3">
    <source>
        <dbReference type="Proteomes" id="UP000501168"/>
    </source>
</evidence>
<accession>A0A6G9ICC0</accession>
<evidence type="ECO:0000313" key="2">
    <source>
        <dbReference type="EMBL" id="QIQ21472.1"/>
    </source>
</evidence>
<dbReference type="Proteomes" id="UP000501168">
    <property type="component" value="Chromosome"/>
</dbReference>
<organism evidence="2 3">
    <name type="scientific">Zophobihabitans entericus</name>
    <dbReference type="NCBI Taxonomy" id="1635327"/>
    <lineage>
        <taxon>Bacteria</taxon>
        <taxon>Pseudomonadati</taxon>
        <taxon>Pseudomonadota</taxon>
        <taxon>Gammaproteobacteria</taxon>
        <taxon>Orbales</taxon>
        <taxon>Orbaceae</taxon>
        <taxon>Zophobihabitans</taxon>
    </lineage>
</organism>
<proteinExistence type="predicted"/>